<evidence type="ECO:0000256" key="4">
    <source>
        <dbReference type="ARBA" id="ARBA00016084"/>
    </source>
</evidence>
<keyword evidence="11 13" id="KW-0012">Acyltransferase</keyword>
<protein>
    <recommendedName>
        <fullName evidence="4">Probable alginate O-acetylase AlgI</fullName>
    </recommendedName>
    <alternativeName>
        <fullName evidence="12">Alginate biosynthesis protein AlgI</fullName>
    </alternativeName>
</protein>
<dbReference type="EMBL" id="VFFF01000001">
    <property type="protein sequence ID" value="TNY32410.1"/>
    <property type="molecule type" value="Genomic_DNA"/>
</dbReference>
<keyword evidence="5 13" id="KW-1003">Cell membrane</keyword>
<dbReference type="InterPro" id="IPR028362">
    <property type="entry name" value="AlgI"/>
</dbReference>
<dbReference type="GO" id="GO:0005886">
    <property type="term" value="C:plasma membrane"/>
    <property type="evidence" value="ECO:0007669"/>
    <property type="project" value="UniProtKB-SubCell"/>
</dbReference>
<dbReference type="GO" id="GO:0016746">
    <property type="term" value="F:acyltransferase activity"/>
    <property type="evidence" value="ECO:0007669"/>
    <property type="project" value="UniProtKB-KW"/>
</dbReference>
<comment type="caution">
    <text evidence="15">The sequence shown here is derived from an EMBL/GenBank/DDBJ whole genome shotgun (WGS) entry which is preliminary data.</text>
</comment>
<dbReference type="InterPro" id="IPR024194">
    <property type="entry name" value="Ac/AlaTfrase_AlgI/DltB"/>
</dbReference>
<reference evidence="15 16" key="1">
    <citation type="submission" date="2019-06" db="EMBL/GenBank/DDBJ databases">
        <title>Genome of new Rhodobacteraceae sp. SM1903.</title>
        <authorList>
            <person name="Ren X."/>
        </authorList>
    </citation>
    <scope>NUCLEOTIDE SEQUENCE [LARGE SCALE GENOMIC DNA]</scope>
    <source>
        <strain evidence="15 16">SM1903</strain>
    </source>
</reference>
<feature type="transmembrane region" description="Helical" evidence="14">
    <location>
        <begin position="118"/>
        <end position="136"/>
    </location>
</feature>
<evidence type="ECO:0000256" key="9">
    <source>
        <dbReference type="ARBA" id="ARBA00022989"/>
    </source>
</evidence>
<keyword evidence="16" id="KW-1185">Reference proteome</keyword>
<dbReference type="PANTHER" id="PTHR13285:SF23">
    <property type="entry name" value="TEICHOIC ACID D-ALANYLTRANSFERASE"/>
    <property type="match status" value="1"/>
</dbReference>
<evidence type="ECO:0000256" key="12">
    <source>
        <dbReference type="ARBA" id="ARBA00031030"/>
    </source>
</evidence>
<dbReference type="PANTHER" id="PTHR13285">
    <property type="entry name" value="ACYLTRANSFERASE"/>
    <property type="match status" value="1"/>
</dbReference>
<feature type="transmembrane region" description="Helical" evidence="14">
    <location>
        <begin position="392"/>
        <end position="415"/>
    </location>
</feature>
<evidence type="ECO:0000256" key="11">
    <source>
        <dbReference type="ARBA" id="ARBA00023315"/>
    </source>
</evidence>
<comment type="pathway">
    <text evidence="2">Glycan biosynthesis; alginate biosynthesis.</text>
</comment>
<gene>
    <name evidence="15" type="ORF">FHY64_03705</name>
</gene>
<dbReference type="RefSeq" id="WP_140193087.1">
    <property type="nucleotide sequence ID" value="NZ_CP065915.1"/>
</dbReference>
<evidence type="ECO:0000256" key="8">
    <source>
        <dbReference type="ARBA" id="ARBA00022841"/>
    </source>
</evidence>
<sequence length="462" mass="50697">MVFPTLQFILFFAIVLALNAAVGGRGGLRKALLIAASYVFYAVWDWRFCFLMAGVSLVAWLGGLFVNHDRWGRVAKVASLVLLLGALAVFKYFGFFLLSLQQLLGDTALSRDLSWMRIVLPVGISFYTFQAISYVMDVSRRTIAARKNPADVALYISFFPQLVAGPIVRAADFLPQIDRPEKVDAAMRGAAVVLILSGLFKKMVVANYLSVLLVDPVFAFPDGQAALVTWAAVLGYGIQIYCDFSGYSDIAIGVALLLGYRFAVNFNQPYRAAGLADFWRRWHISLSSWIRDYLYIPLGGNRGGALRRTLVVLTTMTLSGLWHGAGWNFLLWGFLHGAALAIERGISGKLRPLSFLAIPVTLVIVFLLWIPFRAPTFGDTTAILSAMFRAEGMAPTALTLQAVVLLAIGLAMNWLPLRWRDGAERALIAAPAAFQALVLSVGVLLCFAVAQDGVAPFIYFQF</sequence>
<dbReference type="AlphaFoldDB" id="A0A5C5GD31"/>
<keyword evidence="8" id="KW-0016">Alginate biosynthesis</keyword>
<feature type="transmembrane region" description="Helical" evidence="14">
    <location>
        <begin position="353"/>
        <end position="372"/>
    </location>
</feature>
<keyword evidence="10 13" id="KW-0472">Membrane</keyword>
<feature type="transmembrane region" description="Helical" evidence="14">
    <location>
        <begin position="427"/>
        <end position="450"/>
    </location>
</feature>
<dbReference type="GO" id="GO:0042121">
    <property type="term" value="P:alginic acid biosynthetic process"/>
    <property type="evidence" value="ECO:0007669"/>
    <property type="project" value="UniProtKB-KW"/>
</dbReference>
<feature type="transmembrane region" description="Helical" evidence="14">
    <location>
        <begin position="44"/>
        <end position="65"/>
    </location>
</feature>
<proteinExistence type="inferred from homology"/>
<evidence type="ECO:0000256" key="10">
    <source>
        <dbReference type="ARBA" id="ARBA00023136"/>
    </source>
</evidence>
<evidence type="ECO:0000256" key="6">
    <source>
        <dbReference type="ARBA" id="ARBA00022679"/>
    </source>
</evidence>
<dbReference type="PIRSF" id="PIRSF016636">
    <property type="entry name" value="AlgI_DltB"/>
    <property type="match status" value="1"/>
</dbReference>
<dbReference type="Pfam" id="PF03062">
    <property type="entry name" value="MBOAT"/>
    <property type="match status" value="1"/>
</dbReference>
<evidence type="ECO:0000313" key="16">
    <source>
        <dbReference type="Proteomes" id="UP000314011"/>
    </source>
</evidence>
<evidence type="ECO:0000256" key="13">
    <source>
        <dbReference type="PIRNR" id="PIRNR016636"/>
    </source>
</evidence>
<dbReference type="OrthoDB" id="139172at2"/>
<dbReference type="InterPro" id="IPR004299">
    <property type="entry name" value="MBOAT_fam"/>
</dbReference>
<feature type="transmembrane region" description="Helical" evidence="14">
    <location>
        <begin position="77"/>
        <end position="98"/>
    </location>
</feature>
<evidence type="ECO:0000256" key="14">
    <source>
        <dbReference type="SAM" id="Phobius"/>
    </source>
</evidence>
<evidence type="ECO:0000256" key="5">
    <source>
        <dbReference type="ARBA" id="ARBA00022475"/>
    </source>
</evidence>
<keyword evidence="9 14" id="KW-1133">Transmembrane helix</keyword>
<feature type="transmembrane region" description="Helical" evidence="14">
    <location>
        <begin position="320"/>
        <end position="341"/>
    </location>
</feature>
<keyword evidence="7 14" id="KW-0812">Transmembrane</keyword>
<accession>A0A5C5GD31</accession>
<comment type="similarity">
    <text evidence="3 13">Belongs to the membrane-bound acyltransferase family.</text>
</comment>
<evidence type="ECO:0000256" key="3">
    <source>
        <dbReference type="ARBA" id="ARBA00010323"/>
    </source>
</evidence>
<name>A0A5C5GD31_9RHOB</name>
<dbReference type="PIRSF" id="PIRSF500217">
    <property type="entry name" value="AlgI"/>
    <property type="match status" value="1"/>
</dbReference>
<keyword evidence="6 13" id="KW-0808">Transferase</keyword>
<evidence type="ECO:0000313" key="15">
    <source>
        <dbReference type="EMBL" id="TNY32410.1"/>
    </source>
</evidence>
<comment type="subcellular location">
    <subcellularLocation>
        <location evidence="1">Cell membrane</location>
        <topology evidence="1">Multi-pass membrane protein</topology>
    </subcellularLocation>
</comment>
<evidence type="ECO:0000256" key="1">
    <source>
        <dbReference type="ARBA" id="ARBA00004651"/>
    </source>
</evidence>
<feature type="transmembrane region" description="Helical" evidence="14">
    <location>
        <begin position="189"/>
        <end position="211"/>
    </location>
</feature>
<dbReference type="InterPro" id="IPR051085">
    <property type="entry name" value="MB_O-acyltransferase"/>
</dbReference>
<evidence type="ECO:0000256" key="2">
    <source>
        <dbReference type="ARBA" id="ARBA00005182"/>
    </source>
</evidence>
<organism evidence="15 16">
    <name type="scientific">Pelagovum pacificum</name>
    <dbReference type="NCBI Taxonomy" id="2588711"/>
    <lineage>
        <taxon>Bacteria</taxon>
        <taxon>Pseudomonadati</taxon>
        <taxon>Pseudomonadota</taxon>
        <taxon>Alphaproteobacteria</taxon>
        <taxon>Rhodobacterales</taxon>
        <taxon>Paracoccaceae</taxon>
        <taxon>Pelagovum</taxon>
    </lineage>
</organism>
<dbReference type="Proteomes" id="UP000314011">
    <property type="component" value="Unassembled WGS sequence"/>
</dbReference>
<evidence type="ECO:0000256" key="7">
    <source>
        <dbReference type="ARBA" id="ARBA00022692"/>
    </source>
</evidence>